<dbReference type="PROSITE" id="PS51352">
    <property type="entry name" value="THIOREDOXIN_2"/>
    <property type="match status" value="1"/>
</dbReference>
<gene>
    <name evidence="7" type="ORF">S7S_05440</name>
</gene>
<evidence type="ECO:0000259" key="6">
    <source>
        <dbReference type="PROSITE" id="PS51352"/>
    </source>
</evidence>
<dbReference type="AlphaFoldDB" id="A0A0B4XLU6"/>
<dbReference type="SUPFAM" id="SSF52833">
    <property type="entry name" value="Thioredoxin-like"/>
    <property type="match status" value="1"/>
</dbReference>
<dbReference type="PROSITE" id="PS00194">
    <property type="entry name" value="THIOREDOXIN_1"/>
    <property type="match status" value="1"/>
</dbReference>
<dbReference type="GO" id="GO:0030313">
    <property type="term" value="C:cell envelope"/>
    <property type="evidence" value="ECO:0007669"/>
    <property type="project" value="UniProtKB-SubCell"/>
</dbReference>
<evidence type="ECO:0000256" key="4">
    <source>
        <dbReference type="ARBA" id="ARBA00023284"/>
    </source>
</evidence>
<protein>
    <submittedName>
        <fullName evidence="7">Membrane protein</fullName>
    </submittedName>
</protein>
<keyword evidence="3" id="KW-1015">Disulfide bond</keyword>
<name>A0A0B4XLU6_9GAMM</name>
<evidence type="ECO:0000256" key="3">
    <source>
        <dbReference type="ARBA" id="ARBA00023157"/>
    </source>
</evidence>
<dbReference type="Proteomes" id="UP000006764">
    <property type="component" value="Chromosome"/>
</dbReference>
<accession>A0A0B4XLU6</accession>
<dbReference type="GO" id="GO:0005886">
    <property type="term" value="C:plasma membrane"/>
    <property type="evidence" value="ECO:0007669"/>
    <property type="project" value="InterPro"/>
</dbReference>
<dbReference type="GO" id="GO:0008961">
    <property type="term" value="F:phosphatidylglycerol-prolipoprotein diacylglyceryl transferase activity"/>
    <property type="evidence" value="ECO:0007669"/>
    <property type="project" value="InterPro"/>
</dbReference>
<dbReference type="InterPro" id="IPR013740">
    <property type="entry name" value="Redoxin"/>
</dbReference>
<organism evidence="7 8">
    <name type="scientific">Isoalcanivorax pacificus W11-5</name>
    <dbReference type="NCBI Taxonomy" id="391936"/>
    <lineage>
        <taxon>Bacteria</taxon>
        <taxon>Pseudomonadati</taxon>
        <taxon>Pseudomonadota</taxon>
        <taxon>Gammaproteobacteria</taxon>
        <taxon>Oceanospirillales</taxon>
        <taxon>Alcanivoracaceae</taxon>
        <taxon>Isoalcanivorax</taxon>
    </lineage>
</organism>
<feature type="transmembrane region" description="Helical" evidence="5">
    <location>
        <begin position="109"/>
        <end position="130"/>
    </location>
</feature>
<dbReference type="Gene3D" id="3.40.30.10">
    <property type="entry name" value="Glutaredoxin"/>
    <property type="match status" value="1"/>
</dbReference>
<feature type="transmembrane region" description="Helical" evidence="5">
    <location>
        <begin position="40"/>
        <end position="64"/>
    </location>
</feature>
<keyword evidence="8" id="KW-1185">Reference proteome</keyword>
<dbReference type="RefSeq" id="WP_008737484.1">
    <property type="nucleotide sequence ID" value="NZ_CP004387.1"/>
</dbReference>
<proteinExistence type="predicted"/>
<feature type="domain" description="Thioredoxin" evidence="6">
    <location>
        <begin position="131"/>
        <end position="269"/>
    </location>
</feature>
<dbReference type="InterPro" id="IPR017937">
    <property type="entry name" value="Thioredoxin_CS"/>
</dbReference>
<dbReference type="GO" id="GO:0042158">
    <property type="term" value="P:lipoprotein biosynthetic process"/>
    <property type="evidence" value="ECO:0007669"/>
    <property type="project" value="InterPro"/>
</dbReference>
<dbReference type="Pfam" id="PF08534">
    <property type="entry name" value="Redoxin"/>
    <property type="match status" value="1"/>
</dbReference>
<sequence>MLSVSLGPLVMSVQRGLLVLAVLVALMVAMFLARQRRVPVADAVISVLGWGVLGARLVFVVRYWSDYAAAPWSIVDIRDGGFDPLGGVLAAVLYAGWVGWRRAALRRPLAIALGTGVGVWLLSTVAFLSLENTARELPAVPLATLSGGDTSLAARHDGRPMVVNLWATWCPPCRREMPVLEVAQQARPDVQFVFVNQREPLWTVQQFLMQQSLQLTNVVLDTQGELSAHVGSFALPTTLFYDAGGKLVDSHLGEVSHATLRHALQRLAPSESSEKE</sequence>
<keyword evidence="5" id="KW-1133">Transmembrane helix</keyword>
<keyword evidence="2" id="KW-0201">Cytochrome c-type biogenesis</keyword>
<dbReference type="PANTHER" id="PTHR42852">
    <property type="entry name" value="THIOL:DISULFIDE INTERCHANGE PROTEIN DSBE"/>
    <property type="match status" value="1"/>
</dbReference>
<dbReference type="InterPro" id="IPR001640">
    <property type="entry name" value="Lgt"/>
</dbReference>
<dbReference type="EMBL" id="CP004387">
    <property type="protein sequence ID" value="AJD47508.1"/>
    <property type="molecule type" value="Genomic_DNA"/>
</dbReference>
<dbReference type="GO" id="GO:0017004">
    <property type="term" value="P:cytochrome complex assembly"/>
    <property type="evidence" value="ECO:0007669"/>
    <property type="project" value="UniProtKB-KW"/>
</dbReference>
<dbReference type="InterPro" id="IPR050553">
    <property type="entry name" value="Thioredoxin_ResA/DsbE_sf"/>
</dbReference>
<dbReference type="HOGENOM" id="CLU_089636_0_0_6"/>
<keyword evidence="5" id="KW-0472">Membrane</keyword>
<dbReference type="KEGG" id="apac:S7S_05440"/>
<dbReference type="OrthoDB" id="9799347at2"/>
<evidence type="ECO:0000256" key="2">
    <source>
        <dbReference type="ARBA" id="ARBA00022748"/>
    </source>
</evidence>
<evidence type="ECO:0000256" key="1">
    <source>
        <dbReference type="ARBA" id="ARBA00004196"/>
    </source>
</evidence>
<dbReference type="InterPro" id="IPR013766">
    <property type="entry name" value="Thioredoxin_domain"/>
</dbReference>
<feature type="transmembrane region" description="Helical" evidence="5">
    <location>
        <begin position="84"/>
        <end position="100"/>
    </location>
</feature>
<evidence type="ECO:0000313" key="8">
    <source>
        <dbReference type="Proteomes" id="UP000006764"/>
    </source>
</evidence>
<reference evidence="7 8" key="1">
    <citation type="journal article" date="2012" name="J. Bacteriol.">
        <title>Genome sequence of an alkane-degrading bacterium, Alcanivorax pacificus type strain W11-5, isolated from deep sea sediment.</title>
        <authorList>
            <person name="Lai Q."/>
            <person name="Shao Z."/>
        </authorList>
    </citation>
    <scope>NUCLEOTIDE SEQUENCE [LARGE SCALE GENOMIC DNA]</scope>
    <source>
        <strain evidence="7 8">W11-5</strain>
    </source>
</reference>
<comment type="subcellular location">
    <subcellularLocation>
        <location evidence="1">Cell envelope</location>
    </subcellularLocation>
</comment>
<dbReference type="InterPro" id="IPR036249">
    <property type="entry name" value="Thioredoxin-like_sf"/>
</dbReference>
<feature type="transmembrane region" description="Helical" evidence="5">
    <location>
        <begin position="12"/>
        <end position="33"/>
    </location>
</feature>
<keyword evidence="5" id="KW-0812">Transmembrane</keyword>
<dbReference type="STRING" id="391936.S7S_05440"/>
<dbReference type="Pfam" id="PF01790">
    <property type="entry name" value="LGT"/>
    <property type="match status" value="1"/>
</dbReference>
<evidence type="ECO:0000256" key="5">
    <source>
        <dbReference type="SAM" id="Phobius"/>
    </source>
</evidence>
<keyword evidence="4" id="KW-0676">Redox-active center</keyword>
<dbReference type="GO" id="GO:0015036">
    <property type="term" value="F:disulfide oxidoreductase activity"/>
    <property type="evidence" value="ECO:0007669"/>
    <property type="project" value="UniProtKB-ARBA"/>
</dbReference>
<dbReference type="PANTHER" id="PTHR42852:SF6">
    <property type="entry name" value="THIOL:DISULFIDE INTERCHANGE PROTEIN DSBE"/>
    <property type="match status" value="1"/>
</dbReference>
<evidence type="ECO:0000313" key="7">
    <source>
        <dbReference type="EMBL" id="AJD47508.1"/>
    </source>
</evidence>
<dbReference type="CDD" id="cd02966">
    <property type="entry name" value="TlpA_like_family"/>
    <property type="match status" value="1"/>
</dbReference>